<name>A0A177CLV6_9PLEO</name>
<dbReference type="InParanoid" id="A0A177CLV6"/>
<dbReference type="AlphaFoldDB" id="A0A177CLV6"/>
<proteinExistence type="predicted"/>
<evidence type="ECO:0000313" key="2">
    <source>
        <dbReference type="Proteomes" id="UP000077069"/>
    </source>
</evidence>
<keyword evidence="2" id="KW-1185">Reference proteome</keyword>
<dbReference type="RefSeq" id="XP_018038868.1">
    <property type="nucleotide sequence ID" value="XM_018177997.1"/>
</dbReference>
<accession>A0A177CLV6</accession>
<dbReference type="GeneID" id="28761483"/>
<protein>
    <submittedName>
        <fullName evidence="1">Uncharacterized protein</fullName>
    </submittedName>
</protein>
<organism evidence="1 2">
    <name type="scientific">Paraphaeosphaeria sporulosa</name>
    <dbReference type="NCBI Taxonomy" id="1460663"/>
    <lineage>
        <taxon>Eukaryota</taxon>
        <taxon>Fungi</taxon>
        <taxon>Dikarya</taxon>
        <taxon>Ascomycota</taxon>
        <taxon>Pezizomycotina</taxon>
        <taxon>Dothideomycetes</taxon>
        <taxon>Pleosporomycetidae</taxon>
        <taxon>Pleosporales</taxon>
        <taxon>Massarineae</taxon>
        <taxon>Didymosphaeriaceae</taxon>
        <taxon>Paraphaeosphaeria</taxon>
    </lineage>
</organism>
<dbReference type="Proteomes" id="UP000077069">
    <property type="component" value="Unassembled WGS sequence"/>
</dbReference>
<gene>
    <name evidence="1" type="ORF">CC84DRAFT_1162443</name>
</gene>
<dbReference type="EMBL" id="KV441550">
    <property type="protein sequence ID" value="OAG08503.1"/>
    <property type="molecule type" value="Genomic_DNA"/>
</dbReference>
<reference evidence="1 2" key="1">
    <citation type="submission" date="2016-05" db="EMBL/GenBank/DDBJ databases">
        <title>Comparative analysis of secretome profiles of manganese(II)-oxidizing ascomycete fungi.</title>
        <authorList>
            <consortium name="DOE Joint Genome Institute"/>
            <person name="Zeiner C.A."/>
            <person name="Purvine S.O."/>
            <person name="Zink E.M."/>
            <person name="Wu S."/>
            <person name="Pasa-Tolic L."/>
            <person name="Chaput D.L."/>
            <person name="Haridas S."/>
            <person name="Grigoriev I.V."/>
            <person name="Santelli C.M."/>
            <person name="Hansel C.M."/>
        </authorList>
    </citation>
    <scope>NUCLEOTIDE SEQUENCE [LARGE SCALE GENOMIC DNA]</scope>
    <source>
        <strain evidence="1 2">AP3s5-JAC2a</strain>
    </source>
</reference>
<sequence>MRLAWCAGVGAGVGLHQPTSASEWIGGHLVEWVPRKLEETVSSWSYCMHYRLKTFPGPSDVSARHGSLLWDRAGVGGVITYVSMMSL</sequence>
<evidence type="ECO:0000313" key="1">
    <source>
        <dbReference type="EMBL" id="OAG08503.1"/>
    </source>
</evidence>